<dbReference type="Gene3D" id="1.10.472.10">
    <property type="entry name" value="Cyclin-like"/>
    <property type="match status" value="1"/>
</dbReference>
<sequence length="195" mass="22309">MAVILELFDSFADFFSDSQGAKCPDVRAVAPVARKDRTLEAKRELIDALVEALSALVQRRSCVYIPTQGTDVRMFYSNLGSSPQDRNTIREVVENLVSKFMCSDAVFLMALIYMNRLERSNRYLLVNKFNVLRLFTASTLVACKFVEDEIYRNSYYAEVAGLDLKLLNHLERTVLNELDFRMYVDANEYLAVAMV</sequence>
<dbReference type="GO" id="GO:0019901">
    <property type="term" value="F:protein kinase binding"/>
    <property type="evidence" value="ECO:0007669"/>
    <property type="project" value="InterPro"/>
</dbReference>
<dbReference type="SUPFAM" id="SSF47954">
    <property type="entry name" value="Cyclin-like"/>
    <property type="match status" value="1"/>
</dbReference>
<dbReference type="InterPro" id="IPR013922">
    <property type="entry name" value="Cyclin_PHO80-like"/>
</dbReference>
<accession>A0A7S3ECN2</accession>
<evidence type="ECO:0008006" key="2">
    <source>
        <dbReference type="Google" id="ProtNLM"/>
    </source>
</evidence>
<organism evidence="1">
    <name type="scientific">Rhodosorus marinus</name>
    <dbReference type="NCBI Taxonomy" id="101924"/>
    <lineage>
        <taxon>Eukaryota</taxon>
        <taxon>Rhodophyta</taxon>
        <taxon>Stylonematophyceae</taxon>
        <taxon>Stylonematales</taxon>
        <taxon>Stylonemataceae</taxon>
        <taxon>Rhodosorus</taxon>
    </lineage>
</organism>
<dbReference type="InterPro" id="IPR036915">
    <property type="entry name" value="Cyclin-like_sf"/>
</dbReference>
<reference evidence="1" key="1">
    <citation type="submission" date="2021-01" db="EMBL/GenBank/DDBJ databases">
        <authorList>
            <person name="Corre E."/>
            <person name="Pelletier E."/>
            <person name="Niang G."/>
            <person name="Scheremetjew M."/>
            <person name="Finn R."/>
            <person name="Kale V."/>
            <person name="Holt S."/>
            <person name="Cochrane G."/>
            <person name="Meng A."/>
            <person name="Brown T."/>
            <person name="Cohen L."/>
        </authorList>
    </citation>
    <scope>NUCLEOTIDE SEQUENCE</scope>
    <source>
        <strain evidence="1">CCMP 769</strain>
    </source>
</reference>
<proteinExistence type="predicted"/>
<evidence type="ECO:0000313" key="1">
    <source>
        <dbReference type="EMBL" id="CAE0045848.1"/>
    </source>
</evidence>
<protein>
    <recommendedName>
        <fullName evidence="2">Cyclin</fullName>
    </recommendedName>
</protein>
<dbReference type="PANTHER" id="PTHR15615:SF108">
    <property type="entry name" value="PROTEIN CNPPD1"/>
    <property type="match status" value="1"/>
</dbReference>
<dbReference type="Pfam" id="PF08613">
    <property type="entry name" value="Cyclin"/>
    <property type="match status" value="1"/>
</dbReference>
<dbReference type="AlphaFoldDB" id="A0A7S3ECN2"/>
<gene>
    <name evidence="1" type="ORF">RMAR00112_LOCUS13823</name>
</gene>
<dbReference type="EMBL" id="HBHW01017905">
    <property type="protein sequence ID" value="CAE0045848.1"/>
    <property type="molecule type" value="Transcribed_RNA"/>
</dbReference>
<dbReference type="PANTHER" id="PTHR15615">
    <property type="match status" value="1"/>
</dbReference>
<name>A0A7S3ECN2_9RHOD</name>